<dbReference type="SUPFAM" id="SSF52540">
    <property type="entry name" value="P-loop containing nucleoside triphosphate hydrolases"/>
    <property type="match status" value="1"/>
</dbReference>
<dbReference type="InterPro" id="IPR000305">
    <property type="entry name" value="GIY-YIG_endonuc"/>
</dbReference>
<accession>A0A7W6P5C5</accession>
<sequence>MKERYLISTSEFSEESLTDISLKHQNFLSWPLVYFLSELSENKEHEAYVGETTDLVSRMKAHLKSDRKKNLNSVHLISSDLFNKSATLDIESNLIKYIAADGRYKLQNGNLGIIDHNFYQKKELYWDIFKDIWSELRKLGITRHSLEYIDNSDLFKYSPYKSLSDDQVSSLKTILKCLLDDRAKVSLIEGGAGTGKSILAIFLFKLLKTDTEDFNFTDFDENDLELFDLFKKVKEQYGHLEMALVVPMSSFRKTIEKVFKGIKGLKSNMVIGPADVAKKKYDLLIVDESHRLRQRVNLGTYFGVFDQNCEVLGFDKMTSSELDWVLKQADKSILFYDEQQSIKPSDVSTIAFNNLKQKADTRYEILKTQFRVKGGAEYVKFIQGLFTEQDKALKPYAPGLNYESYLYESLDDMVNDIKLKNQQFGLSRLVAGFAWKWISKKDKSKFDIVIEDTKLQWNAVTIDWVNTPNAINEVGCIHTVQGYDLNYTGVIIGPEIGYDPVSEKLIIHDQLYQDKNGKNAIKDPEILKSYIVNIYKTILLRGINGTFIYVCDPALRNHFKKYWRLKESPAEVKPLNIYPTKINSQCIPFYDLNIAAGSFSDYQQIENISFLELPESLRANADLFACRIVGESMNKIISNGSIALFKKYSGGSRNGLICLVESTNIYDKDLGGQYTIKEYRSKKAQTDDSWVHEEITLHPLSTDEYFKPLVLRDEETIDLKVIGIFERVLTY</sequence>
<dbReference type="AlphaFoldDB" id="A0A7W6P5C5"/>
<evidence type="ECO:0000313" key="5">
    <source>
        <dbReference type="Proteomes" id="UP000642938"/>
    </source>
</evidence>
<name>A0A7W6P5C5_9SPHI</name>
<dbReference type="PROSITE" id="PS50164">
    <property type="entry name" value="GIY_YIG"/>
    <property type="match status" value="1"/>
</dbReference>
<dbReference type="EMBL" id="BMHZ01000001">
    <property type="protein sequence ID" value="GGG92593.1"/>
    <property type="molecule type" value="Genomic_DNA"/>
</dbReference>
<reference evidence="5" key="2">
    <citation type="journal article" date="2019" name="Int. J. Syst. Evol. Microbiol.">
        <title>The Global Catalogue of Microorganisms (GCM) 10K type strain sequencing project: providing services to taxonomists for standard genome sequencing and annotation.</title>
        <authorList>
            <consortium name="The Broad Institute Genomics Platform"/>
            <consortium name="The Broad Institute Genome Sequencing Center for Infectious Disease"/>
            <person name="Wu L."/>
            <person name="Ma J."/>
        </authorList>
    </citation>
    <scope>NUCLEOTIDE SEQUENCE [LARGE SCALE GENOMIC DNA]</scope>
    <source>
        <strain evidence="5">CGMCC 1.15287</strain>
    </source>
</reference>
<dbReference type="EMBL" id="JACIEF010000002">
    <property type="protein sequence ID" value="MBB4108469.1"/>
    <property type="molecule type" value="Genomic_DNA"/>
</dbReference>
<gene>
    <name evidence="2" type="ORF">GCM10007422_02100</name>
    <name evidence="3" type="ORF">GGQ60_002450</name>
</gene>
<keyword evidence="5" id="KW-1185">Reference proteome</keyword>
<evidence type="ECO:0000313" key="4">
    <source>
        <dbReference type="Proteomes" id="UP000532273"/>
    </source>
</evidence>
<reference evidence="3 4" key="3">
    <citation type="submission" date="2020-08" db="EMBL/GenBank/DDBJ databases">
        <title>Genomic Encyclopedia of Type Strains, Phase IV (KMG-IV): sequencing the most valuable type-strain genomes for metagenomic binning, comparative biology and taxonomic classification.</title>
        <authorList>
            <person name="Goeker M."/>
        </authorList>
    </citation>
    <scope>NUCLEOTIDE SEQUENCE [LARGE SCALE GENOMIC DNA]</scope>
    <source>
        <strain evidence="3 4">DSM 100774</strain>
    </source>
</reference>
<dbReference type="SUPFAM" id="SSF51306">
    <property type="entry name" value="LexA/Signal peptidase"/>
    <property type="match status" value="1"/>
</dbReference>
<organism evidence="3 4">
    <name type="scientific">Pedobacter zeae</name>
    <dbReference type="NCBI Taxonomy" id="1737356"/>
    <lineage>
        <taxon>Bacteria</taxon>
        <taxon>Pseudomonadati</taxon>
        <taxon>Bacteroidota</taxon>
        <taxon>Sphingobacteriia</taxon>
        <taxon>Sphingobacteriales</taxon>
        <taxon>Sphingobacteriaceae</taxon>
        <taxon>Pedobacter</taxon>
    </lineage>
</organism>
<dbReference type="InterPro" id="IPR015927">
    <property type="entry name" value="Peptidase_S24_S26A/B/C"/>
</dbReference>
<protein>
    <submittedName>
        <fullName evidence="2">ATPase AAA</fullName>
    </submittedName>
</protein>
<dbReference type="Pfam" id="PF00717">
    <property type="entry name" value="Peptidase_S24"/>
    <property type="match status" value="1"/>
</dbReference>
<reference evidence="2" key="1">
    <citation type="journal article" date="2014" name="Int. J. Syst. Evol. Microbiol.">
        <title>Complete genome of a new Firmicutes species belonging to the dominant human colonic microbiota ('Ruminococcus bicirculans') reveals two chromosomes and a selective capacity to utilize plant glucans.</title>
        <authorList>
            <consortium name="NISC Comparative Sequencing Program"/>
            <person name="Wegmann U."/>
            <person name="Louis P."/>
            <person name="Goesmann A."/>
            <person name="Henrissat B."/>
            <person name="Duncan S.H."/>
            <person name="Flint H.J."/>
        </authorList>
    </citation>
    <scope>NUCLEOTIDE SEQUENCE</scope>
    <source>
        <strain evidence="2">CGMCC 1.15287</strain>
    </source>
</reference>
<reference evidence="2" key="4">
    <citation type="submission" date="2024-05" db="EMBL/GenBank/DDBJ databases">
        <authorList>
            <person name="Sun Q."/>
            <person name="Zhou Y."/>
        </authorList>
    </citation>
    <scope>NUCLEOTIDE SEQUENCE</scope>
    <source>
        <strain evidence="2">CGMCC 1.15287</strain>
    </source>
</reference>
<feature type="domain" description="GIY-YIG" evidence="1">
    <location>
        <begin position="29"/>
        <end position="106"/>
    </location>
</feature>
<dbReference type="Gene3D" id="3.40.50.300">
    <property type="entry name" value="P-loop containing nucleotide triphosphate hydrolases"/>
    <property type="match status" value="1"/>
</dbReference>
<dbReference type="InterPro" id="IPR036286">
    <property type="entry name" value="LexA/Signal_pep-like_sf"/>
</dbReference>
<dbReference type="Proteomes" id="UP000532273">
    <property type="component" value="Unassembled WGS sequence"/>
</dbReference>
<dbReference type="CDD" id="cd10439">
    <property type="entry name" value="GIY-YIG_COG3410"/>
    <property type="match status" value="1"/>
</dbReference>
<dbReference type="InterPro" id="IPR027417">
    <property type="entry name" value="P-loop_NTPase"/>
</dbReference>
<dbReference type="RefSeq" id="WP_183764113.1">
    <property type="nucleotide sequence ID" value="NZ_BMHZ01000001.1"/>
</dbReference>
<evidence type="ECO:0000259" key="1">
    <source>
        <dbReference type="PROSITE" id="PS50164"/>
    </source>
</evidence>
<dbReference type="InterPro" id="IPR018647">
    <property type="entry name" value="SLFN_3-like_DNA/RNA_helicase"/>
</dbReference>
<proteinExistence type="predicted"/>
<dbReference type="Gene3D" id="2.10.109.10">
    <property type="entry name" value="Umud Fragment, subunit A"/>
    <property type="match status" value="1"/>
</dbReference>
<dbReference type="Proteomes" id="UP000642938">
    <property type="component" value="Unassembled WGS sequence"/>
</dbReference>
<comment type="caution">
    <text evidence="3">The sequence shown here is derived from an EMBL/GenBank/DDBJ whole genome shotgun (WGS) entry which is preliminary data.</text>
</comment>
<dbReference type="Pfam" id="PF09848">
    <property type="entry name" value="SLFN-g3_helicase"/>
    <property type="match status" value="1"/>
</dbReference>
<evidence type="ECO:0000313" key="3">
    <source>
        <dbReference type="EMBL" id="MBB4108469.1"/>
    </source>
</evidence>
<evidence type="ECO:0000313" key="2">
    <source>
        <dbReference type="EMBL" id="GGG92593.1"/>
    </source>
</evidence>